<keyword evidence="4" id="KW-1185">Reference proteome</keyword>
<gene>
    <name evidence="2" type="ORF">BXYJ_LOCUS12378</name>
</gene>
<reference evidence="2" key="2">
    <citation type="submission" date="2020-09" db="EMBL/GenBank/DDBJ databases">
        <authorList>
            <person name="Kikuchi T."/>
        </authorList>
    </citation>
    <scope>NUCLEOTIDE SEQUENCE</scope>
    <source>
        <strain evidence="2">Ka4C1</strain>
    </source>
</reference>
<feature type="compositionally biased region" description="Polar residues" evidence="1">
    <location>
        <begin position="161"/>
        <end position="183"/>
    </location>
</feature>
<dbReference type="Proteomes" id="UP000095284">
    <property type="component" value="Unplaced"/>
</dbReference>
<dbReference type="EMBL" id="CAJFCV020000005">
    <property type="protein sequence ID" value="CAG9124444.1"/>
    <property type="molecule type" value="Genomic_DNA"/>
</dbReference>
<sequence length="314" mass="35050">MGNATEIQWLQMLQQHPQLPLGANHDLHLMNSVNTQALTSLNPTPMVGLGTTGSAFKPPHVLPNLPQTQAEQDASNREPSQIAATIMTLQNQQEALPSMNSNQMTLIQLLQQQQQQQVQQELLNLLLANQNPALNLNDVQQLLQLQMQQLHHLAAPVTQPQQIRQTAAQTSVPQSSQIPQPTAAQEKRSASTELPSNSRKRSGDEPSGAGTPPKKTMAEEQSPSPKPEMRERAHTLPVRIIGREAPKRTIDPFDPIQNAKYKTDDPNSPYRHHPINQKRSKNAEIIADICRDFVELVLKRSPDFHENGLWFSKN</sequence>
<evidence type="ECO:0000313" key="3">
    <source>
        <dbReference type="Proteomes" id="UP000095284"/>
    </source>
</evidence>
<evidence type="ECO:0000256" key="1">
    <source>
        <dbReference type="SAM" id="MobiDB-lite"/>
    </source>
</evidence>
<dbReference type="Proteomes" id="UP000582659">
    <property type="component" value="Unassembled WGS sequence"/>
</dbReference>
<dbReference type="Proteomes" id="UP000659654">
    <property type="component" value="Unassembled WGS sequence"/>
</dbReference>
<organism evidence="3 5">
    <name type="scientific">Bursaphelenchus xylophilus</name>
    <name type="common">Pinewood nematode worm</name>
    <name type="synonym">Aphelenchoides xylophilus</name>
    <dbReference type="NCBI Taxonomy" id="6326"/>
    <lineage>
        <taxon>Eukaryota</taxon>
        <taxon>Metazoa</taxon>
        <taxon>Ecdysozoa</taxon>
        <taxon>Nematoda</taxon>
        <taxon>Chromadorea</taxon>
        <taxon>Rhabditida</taxon>
        <taxon>Tylenchina</taxon>
        <taxon>Tylenchomorpha</taxon>
        <taxon>Aphelenchoidea</taxon>
        <taxon>Aphelenchoididae</taxon>
        <taxon>Bursaphelenchus</taxon>
    </lineage>
</organism>
<dbReference type="AlphaFoldDB" id="A0A1I7RP12"/>
<evidence type="ECO:0000313" key="5">
    <source>
        <dbReference type="WBParaSite" id="BXY_0245200.1"/>
    </source>
</evidence>
<evidence type="ECO:0000313" key="2">
    <source>
        <dbReference type="EMBL" id="CAD5232287.1"/>
    </source>
</evidence>
<name>A0A1I7RP12_BURXY</name>
<feature type="region of interest" description="Disordered" evidence="1">
    <location>
        <begin position="249"/>
        <end position="279"/>
    </location>
</feature>
<dbReference type="EMBL" id="CAJFDI010000005">
    <property type="protein sequence ID" value="CAD5232287.1"/>
    <property type="molecule type" value="Genomic_DNA"/>
</dbReference>
<reference evidence="5" key="1">
    <citation type="submission" date="2016-11" db="UniProtKB">
        <authorList>
            <consortium name="WormBaseParasite"/>
        </authorList>
    </citation>
    <scope>IDENTIFICATION</scope>
</reference>
<proteinExistence type="predicted"/>
<feature type="region of interest" description="Disordered" evidence="1">
    <location>
        <begin position="161"/>
        <end position="234"/>
    </location>
</feature>
<protein>
    <submittedName>
        <fullName evidence="2">(pine wood nematode) hypothetical protein</fullName>
    </submittedName>
</protein>
<dbReference type="OrthoDB" id="10508715at2759"/>
<evidence type="ECO:0000313" key="4">
    <source>
        <dbReference type="Proteomes" id="UP000659654"/>
    </source>
</evidence>
<feature type="compositionally biased region" description="Basic residues" evidence="1">
    <location>
        <begin position="270"/>
        <end position="279"/>
    </location>
</feature>
<accession>A0A1I7RP12</accession>
<dbReference type="WBParaSite" id="BXY_0245200.1">
    <property type="protein sequence ID" value="BXY_0245200.1"/>
    <property type="gene ID" value="BXY_0245200"/>
</dbReference>